<dbReference type="InterPro" id="IPR004498">
    <property type="entry name" value="Ribosomal_PrmA_MeTrfase"/>
</dbReference>
<dbReference type="InterPro" id="IPR029063">
    <property type="entry name" value="SAM-dependent_MTases_sf"/>
</dbReference>
<sequence length="299" mass="31994">MEKKHWLKVTVKGDPLLADPLCDFAVGILGAGVETGAVDEPGYGIVNCYLEVDDISKKTVDGVIGTMVSHLEQLQEHFRLTGATVEWEILQEEDWGKNWKKHFTPFEIIPGFVIAPTWERYDRKPGELVVVMDPGMAFGTGHHATTTLSLGLIREVVAEGTGKKILDVGTGTGVLAMGALLFDQSATALALDNDPQAVDAARENASLNGLADRMEVSLAPVGDLDKSYDVVVANIVHDVLVDMADHLVGGVGPGGVLILSGILVGEQLANIVRVFTAKGLEKIKVAEKDEWAAVCFARA</sequence>
<evidence type="ECO:0000256" key="5">
    <source>
        <dbReference type="ARBA" id="ARBA00022691"/>
    </source>
</evidence>
<dbReference type="OrthoDB" id="9785995at2"/>
<name>A0A1H0S6H6_9BACT</name>
<keyword evidence="5 6" id="KW-0949">S-adenosyl-L-methionine</keyword>
<dbReference type="GO" id="GO:0005840">
    <property type="term" value="C:ribosome"/>
    <property type="evidence" value="ECO:0007669"/>
    <property type="project" value="UniProtKB-KW"/>
</dbReference>
<comment type="similarity">
    <text evidence="1 6">Belongs to the methyltransferase superfamily. PrmA family.</text>
</comment>
<dbReference type="AlphaFoldDB" id="A0A1H0S6H6"/>
<dbReference type="GO" id="GO:0032259">
    <property type="term" value="P:methylation"/>
    <property type="evidence" value="ECO:0007669"/>
    <property type="project" value="UniProtKB-KW"/>
</dbReference>
<organism evidence="7 8">
    <name type="scientific">Desulforhopalus singaporensis</name>
    <dbReference type="NCBI Taxonomy" id="91360"/>
    <lineage>
        <taxon>Bacteria</taxon>
        <taxon>Pseudomonadati</taxon>
        <taxon>Thermodesulfobacteriota</taxon>
        <taxon>Desulfobulbia</taxon>
        <taxon>Desulfobulbales</taxon>
        <taxon>Desulfocapsaceae</taxon>
        <taxon>Desulforhopalus</taxon>
    </lineage>
</organism>
<reference evidence="7 8" key="1">
    <citation type="submission" date="2016-10" db="EMBL/GenBank/DDBJ databases">
        <authorList>
            <person name="de Groot N.N."/>
        </authorList>
    </citation>
    <scope>NUCLEOTIDE SEQUENCE [LARGE SCALE GENOMIC DNA]</scope>
    <source>
        <strain evidence="7 8">DSM 12130</strain>
    </source>
</reference>
<evidence type="ECO:0000256" key="2">
    <source>
        <dbReference type="ARBA" id="ARBA00022490"/>
    </source>
</evidence>
<evidence type="ECO:0000256" key="3">
    <source>
        <dbReference type="ARBA" id="ARBA00022603"/>
    </source>
</evidence>
<dbReference type="HAMAP" id="MF_00735">
    <property type="entry name" value="Methyltr_PrmA"/>
    <property type="match status" value="1"/>
</dbReference>
<dbReference type="GO" id="GO:0016279">
    <property type="term" value="F:protein-lysine N-methyltransferase activity"/>
    <property type="evidence" value="ECO:0007669"/>
    <property type="project" value="RHEA"/>
</dbReference>
<comment type="subcellular location">
    <subcellularLocation>
        <location evidence="6">Cytoplasm</location>
    </subcellularLocation>
</comment>
<evidence type="ECO:0000256" key="1">
    <source>
        <dbReference type="ARBA" id="ARBA00009741"/>
    </source>
</evidence>
<feature type="binding site" evidence="6">
    <location>
        <position position="192"/>
    </location>
    <ligand>
        <name>S-adenosyl-L-methionine</name>
        <dbReference type="ChEBI" id="CHEBI:59789"/>
    </ligand>
</feature>
<evidence type="ECO:0000313" key="8">
    <source>
        <dbReference type="Proteomes" id="UP000199073"/>
    </source>
</evidence>
<dbReference type="RefSeq" id="WP_092223417.1">
    <property type="nucleotide sequence ID" value="NZ_FNJI01000017.1"/>
</dbReference>
<comment type="catalytic activity">
    <reaction evidence="6">
        <text>L-lysyl-[protein] + 3 S-adenosyl-L-methionine = N(6),N(6),N(6)-trimethyl-L-lysyl-[protein] + 3 S-adenosyl-L-homocysteine + 3 H(+)</text>
        <dbReference type="Rhea" id="RHEA:54192"/>
        <dbReference type="Rhea" id="RHEA-COMP:9752"/>
        <dbReference type="Rhea" id="RHEA-COMP:13826"/>
        <dbReference type="ChEBI" id="CHEBI:15378"/>
        <dbReference type="ChEBI" id="CHEBI:29969"/>
        <dbReference type="ChEBI" id="CHEBI:57856"/>
        <dbReference type="ChEBI" id="CHEBI:59789"/>
        <dbReference type="ChEBI" id="CHEBI:61961"/>
    </reaction>
</comment>
<accession>A0A1H0S6H6</accession>
<dbReference type="CDD" id="cd02440">
    <property type="entry name" value="AdoMet_MTases"/>
    <property type="match status" value="1"/>
</dbReference>
<keyword evidence="8" id="KW-1185">Reference proteome</keyword>
<keyword evidence="7" id="KW-0687">Ribonucleoprotein</keyword>
<keyword evidence="4 6" id="KW-0808">Transferase</keyword>
<dbReference type="EC" id="2.1.1.-" evidence="6"/>
<dbReference type="GO" id="GO:0005737">
    <property type="term" value="C:cytoplasm"/>
    <property type="evidence" value="ECO:0007669"/>
    <property type="project" value="UniProtKB-SubCell"/>
</dbReference>
<dbReference type="PANTHER" id="PTHR43648:SF1">
    <property type="entry name" value="ELECTRON TRANSFER FLAVOPROTEIN BETA SUBUNIT LYSINE METHYLTRANSFERASE"/>
    <property type="match status" value="1"/>
</dbReference>
<dbReference type="EMBL" id="FNJI01000017">
    <property type="protein sequence ID" value="SDP37245.1"/>
    <property type="molecule type" value="Genomic_DNA"/>
</dbReference>
<protein>
    <recommendedName>
        <fullName evidence="6">Ribosomal protein L11 methyltransferase</fullName>
        <shortName evidence="6">L11 Mtase</shortName>
        <ecNumber evidence="6">2.1.1.-</ecNumber>
    </recommendedName>
</protein>
<evidence type="ECO:0000256" key="4">
    <source>
        <dbReference type="ARBA" id="ARBA00022679"/>
    </source>
</evidence>
<dbReference type="Proteomes" id="UP000199073">
    <property type="component" value="Unassembled WGS sequence"/>
</dbReference>
<dbReference type="PANTHER" id="PTHR43648">
    <property type="entry name" value="ELECTRON TRANSFER FLAVOPROTEIN BETA SUBUNIT LYSINE METHYLTRANSFERASE"/>
    <property type="match status" value="1"/>
</dbReference>
<dbReference type="InterPro" id="IPR050078">
    <property type="entry name" value="Ribosomal_L11_MeTrfase_PrmA"/>
</dbReference>
<evidence type="ECO:0000256" key="6">
    <source>
        <dbReference type="HAMAP-Rule" id="MF_00735"/>
    </source>
</evidence>
<proteinExistence type="inferred from homology"/>
<gene>
    <name evidence="6" type="primary">prmA</name>
    <name evidence="7" type="ORF">SAMN05660330_02557</name>
</gene>
<dbReference type="Gene3D" id="3.40.50.150">
    <property type="entry name" value="Vaccinia Virus protein VP39"/>
    <property type="match status" value="1"/>
</dbReference>
<feature type="binding site" evidence="6">
    <location>
        <position position="234"/>
    </location>
    <ligand>
        <name>S-adenosyl-L-methionine</name>
        <dbReference type="ChEBI" id="CHEBI:59789"/>
    </ligand>
</feature>
<feature type="binding site" evidence="6">
    <location>
        <position position="146"/>
    </location>
    <ligand>
        <name>S-adenosyl-L-methionine</name>
        <dbReference type="ChEBI" id="CHEBI:59789"/>
    </ligand>
</feature>
<comment type="function">
    <text evidence="6">Methylates ribosomal protein L11.</text>
</comment>
<feature type="binding site" evidence="6">
    <location>
        <position position="169"/>
    </location>
    <ligand>
        <name>S-adenosyl-L-methionine</name>
        <dbReference type="ChEBI" id="CHEBI:59789"/>
    </ligand>
</feature>
<dbReference type="Pfam" id="PF06325">
    <property type="entry name" value="PrmA"/>
    <property type="match status" value="1"/>
</dbReference>
<keyword evidence="7" id="KW-0689">Ribosomal protein</keyword>
<dbReference type="STRING" id="91360.SAMN05660330_02557"/>
<dbReference type="SUPFAM" id="SSF53335">
    <property type="entry name" value="S-adenosyl-L-methionine-dependent methyltransferases"/>
    <property type="match status" value="1"/>
</dbReference>
<keyword evidence="2 6" id="KW-0963">Cytoplasm</keyword>
<keyword evidence="3 6" id="KW-0489">Methyltransferase</keyword>
<evidence type="ECO:0000313" key="7">
    <source>
        <dbReference type="EMBL" id="SDP37245.1"/>
    </source>
</evidence>